<dbReference type="Proteomes" id="UP000828941">
    <property type="component" value="Chromosome 7"/>
</dbReference>
<gene>
    <name evidence="1" type="ORF">L6164_017360</name>
</gene>
<reference evidence="1 2" key="1">
    <citation type="journal article" date="2022" name="DNA Res.">
        <title>Chromosomal-level genome assembly of the orchid tree Bauhinia variegata (Leguminosae; Cercidoideae) supports the allotetraploid origin hypothesis of Bauhinia.</title>
        <authorList>
            <person name="Zhong Y."/>
            <person name="Chen Y."/>
            <person name="Zheng D."/>
            <person name="Pang J."/>
            <person name="Liu Y."/>
            <person name="Luo S."/>
            <person name="Meng S."/>
            <person name="Qian L."/>
            <person name="Wei D."/>
            <person name="Dai S."/>
            <person name="Zhou R."/>
        </authorList>
    </citation>
    <scope>NUCLEOTIDE SEQUENCE [LARGE SCALE GENOMIC DNA]</scope>
    <source>
        <strain evidence="1">BV-YZ2020</strain>
    </source>
</reference>
<comment type="caution">
    <text evidence="1">The sequence shown here is derived from an EMBL/GenBank/DDBJ whole genome shotgun (WGS) entry which is preliminary data.</text>
</comment>
<organism evidence="1 2">
    <name type="scientific">Bauhinia variegata</name>
    <name type="common">Purple orchid tree</name>
    <name type="synonym">Phanera variegata</name>
    <dbReference type="NCBI Taxonomy" id="167791"/>
    <lineage>
        <taxon>Eukaryota</taxon>
        <taxon>Viridiplantae</taxon>
        <taxon>Streptophyta</taxon>
        <taxon>Embryophyta</taxon>
        <taxon>Tracheophyta</taxon>
        <taxon>Spermatophyta</taxon>
        <taxon>Magnoliopsida</taxon>
        <taxon>eudicotyledons</taxon>
        <taxon>Gunneridae</taxon>
        <taxon>Pentapetalae</taxon>
        <taxon>rosids</taxon>
        <taxon>fabids</taxon>
        <taxon>Fabales</taxon>
        <taxon>Fabaceae</taxon>
        <taxon>Cercidoideae</taxon>
        <taxon>Cercideae</taxon>
        <taxon>Bauhiniinae</taxon>
        <taxon>Bauhinia</taxon>
    </lineage>
</organism>
<evidence type="ECO:0000313" key="2">
    <source>
        <dbReference type="Proteomes" id="UP000828941"/>
    </source>
</evidence>
<keyword evidence="2" id="KW-1185">Reference proteome</keyword>
<name>A0ACB9N8A1_BAUVA</name>
<evidence type="ECO:0000313" key="1">
    <source>
        <dbReference type="EMBL" id="KAI4332451.1"/>
    </source>
</evidence>
<accession>A0ACB9N8A1</accession>
<proteinExistence type="predicted"/>
<protein>
    <submittedName>
        <fullName evidence="1">Uncharacterized protein</fullName>
    </submittedName>
</protein>
<sequence length="453" mass="50233">MDPPKSRNEDETVFFDASDDFPFYDCTGDDISEPSGSATTTLCDPESVVGKSQNESSQATSSRCRQIRRRSTGLSSGSSSIGSESDLINDVKTILRQQRRNRIQKNLTENEKGVGKSDPNQAQVSSFPPPNVVREEKNDESAITTAANEAAGDSADSAVEPGDSSSNLLETVAGLVIKEWNWIFNIVILSNVGYCFLMVSSIIMSGFMMKYLAEKPVQMKEILNFDYTKQTPVAYVPIISCAGVSGEEDFDNSIGVSKGTGARVIPPRNKVQVIVSLVVPESEYNRNLGIFQVRVDFLSANGKTIAKWSQPCMLRFRSEPIRLLLTIVKIVPLITGYVSETQTLNVKMRGFIEHSVPASCLKVTLEHRAEYRHGAGIPEIYDASLVFESELPFLKRIVWYWKKTIFIWVTMSVFIVELLFALVCCRPIIIPRTRQRGASTRTPSSQNNLPAQS</sequence>
<dbReference type="EMBL" id="CM039432">
    <property type="protein sequence ID" value="KAI4332451.1"/>
    <property type="molecule type" value="Genomic_DNA"/>
</dbReference>